<name>A0A0G1W7L8_9BACT</name>
<feature type="transmembrane region" description="Helical" evidence="7">
    <location>
        <begin position="76"/>
        <end position="92"/>
    </location>
</feature>
<proteinExistence type="inferred from homology"/>
<feature type="transmembrane region" description="Helical" evidence="7">
    <location>
        <begin position="6"/>
        <end position="29"/>
    </location>
</feature>
<comment type="subcellular location">
    <subcellularLocation>
        <location evidence="1">Cell membrane</location>
        <topology evidence="1">Multi-pass membrane protein</topology>
    </subcellularLocation>
</comment>
<dbReference type="InterPro" id="IPR051907">
    <property type="entry name" value="DoxX-like_oxidoreductase"/>
</dbReference>
<accession>A0A0G1W7L8</accession>
<dbReference type="EMBL" id="LCQK01000004">
    <property type="protein sequence ID" value="KKW14761.1"/>
    <property type="molecule type" value="Genomic_DNA"/>
</dbReference>
<dbReference type="Pfam" id="PF07681">
    <property type="entry name" value="DoxX"/>
    <property type="match status" value="1"/>
</dbReference>
<comment type="caution">
    <text evidence="8">The sequence shown here is derived from an EMBL/GenBank/DDBJ whole genome shotgun (WGS) entry which is preliminary data.</text>
</comment>
<evidence type="ECO:0000256" key="1">
    <source>
        <dbReference type="ARBA" id="ARBA00004651"/>
    </source>
</evidence>
<evidence type="ECO:0000313" key="9">
    <source>
        <dbReference type="Proteomes" id="UP000034224"/>
    </source>
</evidence>
<evidence type="ECO:0000256" key="6">
    <source>
        <dbReference type="ARBA" id="ARBA00023136"/>
    </source>
</evidence>
<dbReference type="InterPro" id="IPR032808">
    <property type="entry name" value="DoxX"/>
</dbReference>
<evidence type="ECO:0000256" key="4">
    <source>
        <dbReference type="ARBA" id="ARBA00022692"/>
    </source>
</evidence>
<keyword evidence="4 7" id="KW-0812">Transmembrane</keyword>
<gene>
    <name evidence="8" type="ORF">UY55_C0004G0014</name>
</gene>
<evidence type="ECO:0000313" key="8">
    <source>
        <dbReference type="EMBL" id="KKW14761.1"/>
    </source>
</evidence>
<sequence length="134" mass="14590">MIQPLLVFSNSAIFILRVVVGLVLMRHGLPKLKNIKGTGEWLQGVGFRPGNFWAVVAGLVEFVGGLALVLGFLTQLASVFIAVEFLVILVKFKKDKMFAGESEIDWLILAAALILMTLGSGALSLERFLGLILY</sequence>
<dbReference type="Proteomes" id="UP000034224">
    <property type="component" value="Unassembled WGS sequence"/>
</dbReference>
<dbReference type="AlphaFoldDB" id="A0A0G1W7L8"/>
<evidence type="ECO:0000256" key="3">
    <source>
        <dbReference type="ARBA" id="ARBA00022475"/>
    </source>
</evidence>
<protein>
    <submittedName>
        <fullName evidence="8">DoxX family protein</fullName>
    </submittedName>
</protein>
<evidence type="ECO:0000256" key="7">
    <source>
        <dbReference type="SAM" id="Phobius"/>
    </source>
</evidence>
<reference evidence="8 9" key="1">
    <citation type="journal article" date="2015" name="Nature">
        <title>rRNA introns, odd ribosomes, and small enigmatic genomes across a large radiation of phyla.</title>
        <authorList>
            <person name="Brown C.T."/>
            <person name="Hug L.A."/>
            <person name="Thomas B.C."/>
            <person name="Sharon I."/>
            <person name="Castelle C.J."/>
            <person name="Singh A."/>
            <person name="Wilkins M.J."/>
            <person name="Williams K.H."/>
            <person name="Banfield J.F."/>
        </authorList>
    </citation>
    <scope>NUCLEOTIDE SEQUENCE [LARGE SCALE GENOMIC DNA]</scope>
</reference>
<evidence type="ECO:0000256" key="2">
    <source>
        <dbReference type="ARBA" id="ARBA00006679"/>
    </source>
</evidence>
<keyword evidence="6 7" id="KW-0472">Membrane</keyword>
<feature type="transmembrane region" description="Helical" evidence="7">
    <location>
        <begin position="104"/>
        <end position="125"/>
    </location>
</feature>
<keyword evidence="5 7" id="KW-1133">Transmembrane helix</keyword>
<dbReference type="STRING" id="1618665.UY55_C0004G0014"/>
<comment type="similarity">
    <text evidence="2">Belongs to the DoxX family.</text>
</comment>
<dbReference type="PANTHER" id="PTHR33452:SF1">
    <property type="entry name" value="INNER MEMBRANE PROTEIN YPHA-RELATED"/>
    <property type="match status" value="1"/>
</dbReference>
<keyword evidence="3" id="KW-1003">Cell membrane</keyword>
<evidence type="ECO:0000256" key="5">
    <source>
        <dbReference type="ARBA" id="ARBA00022989"/>
    </source>
</evidence>
<dbReference type="GO" id="GO:0005886">
    <property type="term" value="C:plasma membrane"/>
    <property type="evidence" value="ECO:0007669"/>
    <property type="project" value="UniProtKB-SubCell"/>
</dbReference>
<organism evidence="8 9">
    <name type="scientific">Candidatus Jorgensenbacteria bacterium GW2011_GWB1_50_10</name>
    <dbReference type="NCBI Taxonomy" id="1618665"/>
    <lineage>
        <taxon>Bacteria</taxon>
        <taxon>Candidatus Joergenseniibacteriota</taxon>
    </lineage>
</organism>
<dbReference type="PANTHER" id="PTHR33452">
    <property type="entry name" value="OXIDOREDUCTASE CATD-RELATED"/>
    <property type="match status" value="1"/>
</dbReference>